<sequence length="96" mass="10306">MDIEAAPKVTSAYYIQAAASFAIALLGLAAGIFYLPVGGWIRAFLGLGLAYVVTSAFTLAKTIRDAQESGTVVRRVDQARIDKFLSEHDPFKTPAN</sequence>
<dbReference type="Pfam" id="PF05360">
    <property type="entry name" value="YiaAB"/>
    <property type="match status" value="1"/>
</dbReference>
<organism evidence="3 4">
    <name type="scientific">Paractinoplanes pyxinae</name>
    <dbReference type="NCBI Taxonomy" id="2997416"/>
    <lineage>
        <taxon>Bacteria</taxon>
        <taxon>Bacillati</taxon>
        <taxon>Actinomycetota</taxon>
        <taxon>Actinomycetes</taxon>
        <taxon>Micromonosporales</taxon>
        <taxon>Micromonosporaceae</taxon>
        <taxon>Paractinoplanes</taxon>
    </lineage>
</organism>
<protein>
    <submittedName>
        <fullName evidence="3">YiaA/YiaB family inner membrane protein</fullName>
    </submittedName>
</protein>
<evidence type="ECO:0000313" key="3">
    <source>
        <dbReference type="EMBL" id="MCY1138053.1"/>
    </source>
</evidence>
<keyword evidence="1" id="KW-0812">Transmembrane</keyword>
<dbReference type="Proteomes" id="UP001151002">
    <property type="component" value="Unassembled WGS sequence"/>
</dbReference>
<comment type="caution">
    <text evidence="3">The sequence shown here is derived from an EMBL/GenBank/DDBJ whole genome shotgun (WGS) entry which is preliminary data.</text>
</comment>
<feature type="transmembrane region" description="Helical" evidence="1">
    <location>
        <begin position="12"/>
        <end position="34"/>
    </location>
</feature>
<evidence type="ECO:0000259" key="2">
    <source>
        <dbReference type="Pfam" id="PF05360"/>
    </source>
</evidence>
<reference evidence="3" key="1">
    <citation type="submission" date="2022-11" db="EMBL/GenBank/DDBJ databases">
        <authorList>
            <person name="Somphong A."/>
            <person name="Phongsopitanun W."/>
        </authorList>
    </citation>
    <scope>NUCLEOTIDE SEQUENCE</scope>
    <source>
        <strain evidence="3">Pm04-4</strain>
    </source>
</reference>
<evidence type="ECO:0000256" key="1">
    <source>
        <dbReference type="SAM" id="Phobius"/>
    </source>
</evidence>
<dbReference type="RefSeq" id="WP_267562026.1">
    <property type="nucleotide sequence ID" value="NZ_JAPNTZ010000003.1"/>
</dbReference>
<keyword evidence="1" id="KW-0472">Membrane</keyword>
<keyword evidence="4" id="KW-1185">Reference proteome</keyword>
<proteinExistence type="predicted"/>
<dbReference type="InterPro" id="IPR008024">
    <property type="entry name" value="YiaAB"/>
</dbReference>
<name>A0ABT4AUZ7_9ACTN</name>
<keyword evidence="1" id="KW-1133">Transmembrane helix</keyword>
<feature type="domain" description="YiaAB two helix" evidence="2">
    <location>
        <begin position="13"/>
        <end position="65"/>
    </location>
</feature>
<gene>
    <name evidence="3" type="ORF">OWR29_08595</name>
</gene>
<dbReference type="EMBL" id="JAPNTZ010000003">
    <property type="protein sequence ID" value="MCY1138053.1"/>
    <property type="molecule type" value="Genomic_DNA"/>
</dbReference>
<evidence type="ECO:0000313" key="4">
    <source>
        <dbReference type="Proteomes" id="UP001151002"/>
    </source>
</evidence>
<accession>A0ABT4AUZ7</accession>
<feature type="transmembrane region" description="Helical" evidence="1">
    <location>
        <begin position="40"/>
        <end position="60"/>
    </location>
</feature>